<dbReference type="Proteomes" id="UP001370348">
    <property type="component" value="Chromosome"/>
</dbReference>
<organism evidence="3 4">
    <name type="scientific">Pendulispora albinea</name>
    <dbReference type="NCBI Taxonomy" id="2741071"/>
    <lineage>
        <taxon>Bacteria</taxon>
        <taxon>Pseudomonadati</taxon>
        <taxon>Myxococcota</taxon>
        <taxon>Myxococcia</taxon>
        <taxon>Myxococcales</taxon>
        <taxon>Sorangiineae</taxon>
        <taxon>Pendulisporaceae</taxon>
        <taxon>Pendulispora</taxon>
    </lineage>
</organism>
<gene>
    <name evidence="3" type="ORF">LZC94_22790</name>
</gene>
<keyword evidence="2" id="KW-1133">Transmembrane helix</keyword>
<feature type="compositionally biased region" description="Low complexity" evidence="1">
    <location>
        <begin position="197"/>
        <end position="207"/>
    </location>
</feature>
<feature type="compositionally biased region" description="Pro residues" evidence="1">
    <location>
        <begin position="183"/>
        <end position="196"/>
    </location>
</feature>
<proteinExistence type="predicted"/>
<feature type="region of interest" description="Disordered" evidence="1">
    <location>
        <begin position="1"/>
        <end position="29"/>
    </location>
</feature>
<dbReference type="Gene3D" id="1.25.40.10">
    <property type="entry name" value="Tetratricopeptide repeat domain"/>
    <property type="match status" value="1"/>
</dbReference>
<accession>A0ABZ2MBY8</accession>
<feature type="transmembrane region" description="Helical" evidence="2">
    <location>
        <begin position="217"/>
        <end position="239"/>
    </location>
</feature>
<reference evidence="3 4" key="1">
    <citation type="submission" date="2021-12" db="EMBL/GenBank/DDBJ databases">
        <title>Discovery of the Pendulisporaceae a myxobacterial family with distinct sporulation behavior and unique specialized metabolism.</title>
        <authorList>
            <person name="Garcia R."/>
            <person name="Popoff A."/>
            <person name="Bader C.D."/>
            <person name="Loehr J."/>
            <person name="Walesch S."/>
            <person name="Walt C."/>
            <person name="Boldt J."/>
            <person name="Bunk B."/>
            <person name="Haeckl F.J.F.P.J."/>
            <person name="Gunesch A.P."/>
            <person name="Birkelbach J."/>
            <person name="Nuebel U."/>
            <person name="Pietschmann T."/>
            <person name="Bach T."/>
            <person name="Mueller R."/>
        </authorList>
    </citation>
    <scope>NUCLEOTIDE SEQUENCE [LARGE SCALE GENOMIC DNA]</scope>
    <source>
        <strain evidence="3 4">MSr11954</strain>
    </source>
</reference>
<keyword evidence="4" id="KW-1185">Reference proteome</keyword>
<evidence type="ECO:0008006" key="5">
    <source>
        <dbReference type="Google" id="ProtNLM"/>
    </source>
</evidence>
<evidence type="ECO:0000313" key="3">
    <source>
        <dbReference type="EMBL" id="WXB20039.1"/>
    </source>
</evidence>
<keyword evidence="2" id="KW-0812">Transmembrane</keyword>
<evidence type="ECO:0000256" key="2">
    <source>
        <dbReference type="SAM" id="Phobius"/>
    </source>
</evidence>
<dbReference type="RefSeq" id="WP_394829639.1">
    <property type="nucleotide sequence ID" value="NZ_CP089984.1"/>
</dbReference>
<keyword evidence="2" id="KW-0472">Membrane</keyword>
<feature type="transmembrane region" description="Helical" evidence="2">
    <location>
        <begin position="274"/>
        <end position="297"/>
    </location>
</feature>
<name>A0ABZ2MBY8_9BACT</name>
<evidence type="ECO:0000313" key="4">
    <source>
        <dbReference type="Proteomes" id="UP001370348"/>
    </source>
</evidence>
<dbReference type="SUPFAM" id="SSF48452">
    <property type="entry name" value="TPR-like"/>
    <property type="match status" value="1"/>
</dbReference>
<feature type="region of interest" description="Disordered" evidence="1">
    <location>
        <begin position="177"/>
        <end position="209"/>
    </location>
</feature>
<evidence type="ECO:0000256" key="1">
    <source>
        <dbReference type="SAM" id="MobiDB-lite"/>
    </source>
</evidence>
<protein>
    <recommendedName>
        <fullName evidence="5">PEGA domain-containing protein</fullName>
    </recommendedName>
</protein>
<dbReference type="InterPro" id="IPR011990">
    <property type="entry name" value="TPR-like_helical_dom_sf"/>
</dbReference>
<sequence>MSLTGLTGTARADNPKNATSASDPASAKEKERTALFRDGTALADKGDWQGAVDKFRAVIAIRSAPKALLALGIAEEQLGRLVRAKAAFAKAASDAHEARLFDDEQKAVSSLALLMPRIPRLVLQIPPGTTVARASVDGADVTVPNEGLEVDPGTHYILAERFQKTVHVEEKQRLEVVLDPQRSPEPPAPTPTPTPAPAAAAPAPAEPSIAPHASRPIAALAVGGGGLVLGAAGALFLALGKGQESDAKALCPGGGTTGCPSSARSDAEGSRTKILVGDVLLGVGAAAVITGGIWWLASGKSAPADPKTGIVVAPNGVGYRGVF</sequence>
<dbReference type="EMBL" id="CP089984">
    <property type="protein sequence ID" value="WXB20039.1"/>
    <property type="molecule type" value="Genomic_DNA"/>
</dbReference>